<name>X6P338_RETFI</name>
<organism evidence="1 2">
    <name type="scientific">Reticulomyxa filosa</name>
    <dbReference type="NCBI Taxonomy" id="46433"/>
    <lineage>
        <taxon>Eukaryota</taxon>
        <taxon>Sar</taxon>
        <taxon>Rhizaria</taxon>
        <taxon>Retaria</taxon>
        <taxon>Foraminifera</taxon>
        <taxon>Monothalamids</taxon>
        <taxon>Reticulomyxidae</taxon>
        <taxon>Reticulomyxa</taxon>
    </lineage>
</organism>
<proteinExistence type="predicted"/>
<dbReference type="AlphaFoldDB" id="X6P338"/>
<accession>X6P338</accession>
<evidence type="ECO:0000313" key="2">
    <source>
        <dbReference type="Proteomes" id="UP000023152"/>
    </source>
</evidence>
<gene>
    <name evidence="1" type="ORF">RFI_05140</name>
</gene>
<dbReference type="EMBL" id="ASPP01004561">
    <property type="protein sequence ID" value="ETO31977.1"/>
    <property type="molecule type" value="Genomic_DNA"/>
</dbReference>
<feature type="non-terminal residue" evidence="1">
    <location>
        <position position="170"/>
    </location>
</feature>
<comment type="caution">
    <text evidence="1">The sequence shown here is derived from an EMBL/GenBank/DDBJ whole genome shotgun (WGS) entry which is preliminary data.</text>
</comment>
<sequence length="170" mass="19503">MKVFYLCVYLRAGDNLRSGLADFDCSKTDSSQLLETLQEFVSLPSISVIFFVFYFEVIKKKDVFASLLSDPEEYELISRAIIKYFESPIGSKVLLRDKAVKQWLLAGLECYKNDEFEKLNLLSIQALSSAVQTDEDVVYIINNSLFDAALQLIFSKFESSFQLLEQMIQK</sequence>
<dbReference type="Proteomes" id="UP000023152">
    <property type="component" value="Unassembled WGS sequence"/>
</dbReference>
<protein>
    <submittedName>
        <fullName evidence="1">Uncharacterized protein</fullName>
    </submittedName>
</protein>
<reference evidence="1 2" key="1">
    <citation type="journal article" date="2013" name="Curr. Biol.">
        <title>The Genome of the Foraminiferan Reticulomyxa filosa.</title>
        <authorList>
            <person name="Glockner G."/>
            <person name="Hulsmann N."/>
            <person name="Schleicher M."/>
            <person name="Noegel A.A."/>
            <person name="Eichinger L."/>
            <person name="Gallinger C."/>
            <person name="Pawlowski J."/>
            <person name="Sierra R."/>
            <person name="Euteneuer U."/>
            <person name="Pillet L."/>
            <person name="Moustafa A."/>
            <person name="Platzer M."/>
            <person name="Groth M."/>
            <person name="Szafranski K."/>
            <person name="Schliwa M."/>
        </authorList>
    </citation>
    <scope>NUCLEOTIDE SEQUENCE [LARGE SCALE GENOMIC DNA]</scope>
</reference>
<keyword evidence="2" id="KW-1185">Reference proteome</keyword>
<evidence type="ECO:0000313" key="1">
    <source>
        <dbReference type="EMBL" id="ETO31977.1"/>
    </source>
</evidence>